<dbReference type="Proteomes" id="UP000604046">
    <property type="component" value="Unassembled WGS sequence"/>
</dbReference>
<accession>A0A812M4A5</accession>
<dbReference type="InterPro" id="IPR006311">
    <property type="entry name" value="TAT_signal"/>
</dbReference>
<feature type="transmembrane region" description="Helical" evidence="2">
    <location>
        <begin position="263"/>
        <end position="282"/>
    </location>
</feature>
<feature type="region of interest" description="Disordered" evidence="1">
    <location>
        <begin position="1367"/>
        <end position="1432"/>
    </location>
</feature>
<organism evidence="4 5">
    <name type="scientific">Symbiodinium natans</name>
    <dbReference type="NCBI Taxonomy" id="878477"/>
    <lineage>
        <taxon>Eukaryota</taxon>
        <taxon>Sar</taxon>
        <taxon>Alveolata</taxon>
        <taxon>Dinophyceae</taxon>
        <taxon>Suessiales</taxon>
        <taxon>Symbiodiniaceae</taxon>
        <taxon>Symbiodinium</taxon>
    </lineage>
</organism>
<reference evidence="4" key="1">
    <citation type="submission" date="2021-02" db="EMBL/GenBank/DDBJ databases">
        <authorList>
            <person name="Dougan E. K."/>
            <person name="Rhodes N."/>
            <person name="Thang M."/>
            <person name="Chan C."/>
        </authorList>
    </citation>
    <scope>NUCLEOTIDE SEQUENCE</scope>
</reference>
<dbReference type="PROSITE" id="PS51318">
    <property type="entry name" value="TAT"/>
    <property type="match status" value="1"/>
</dbReference>
<evidence type="ECO:0000256" key="2">
    <source>
        <dbReference type="SAM" id="Phobius"/>
    </source>
</evidence>
<comment type="caution">
    <text evidence="4">The sequence shown here is derived from an EMBL/GenBank/DDBJ whole genome shotgun (WGS) entry which is preliminary data.</text>
</comment>
<feature type="transmembrane region" description="Helical" evidence="2">
    <location>
        <begin position="181"/>
        <end position="205"/>
    </location>
</feature>
<feature type="compositionally biased region" description="Low complexity" evidence="1">
    <location>
        <begin position="783"/>
        <end position="800"/>
    </location>
</feature>
<sequence length="1918" mass="209930">MARRSPLSLILALVLAAVAVRFVAPAFAPGLQRRDVLAGLSAATVATVGAQSAWADAQGEPVTCLARYGPQVLKLQEAVDKGDMEMVLKKEPKFKALNSYWRNQPGYFEQKVGLSEKIMEAADAGKKDEVKKLYTEYVSDPVFEAFKVPVKRSKDTVTIYAYGEQNQWLLPHLSQRGTLSFVFLCGRAVGGCVTCACFFNCAGFFNPKSKPLALLVPILFHFVQMLCIFILAQLLSFPANPSSVDQLAWGAFLRIIEAMARRSPLSLILALALAAVAVRFVAPAFAPGLQRRDVLAGLSAATVATVGAQSAWADAQGEPVTCLARYGPQVLKLQEAVDKGDMEMVLKKEPKFKALNSYWRNQPGYFEQKVGLSEKIMEAADAGKKDEVKKLYTEYVSDPVFEAFKVPVKRSKDTVTIYAYGVPPRNHGDKMGGDGCAEGARRARRLDQRCFGGVLECWGQDDHKRFAPFSAGWAQDRVITSVVVSFEEWVQCGNVVIVQSHCSSDRDVLNAVVQQFSHQSGYLLVYGSRGYLIFPANPSSVDQLAWGAFLRIIEAMARRSPLSLILALALAAVAVRFVAPAFAPGLQRRDVLAGLSAATVATVGAQSAWADAQGEPVTCLARYGPQVLKLQEAVDKGDMEMVLKKEPKFKALNSYWRNQPGYFEQKVGLSEKIMEAADAGKKDEVKKLYTEYVSDPVFEAFKVPVKRSKDTVTIYAYGEQKPTSFSIFFQPFAHARERSRLDTTPQAWSLFLQNVFGLVQSMPPALVSLQVCFCRTCLGTTLARSGSRGSVGSSPASSPVEDSGLSKGSISQLQEFVQGAKLFPMPPNCPVLQWEYDTRMVGTTLEFRAVCSFLLDGVAHHTVGIWRPSKKLAQRDAAERTLGLFVSRWASLITLDELAGTRDHEPLPEARSEAELLEKFCQRLSWDGPSTVGWSHRWEDGLCQAFAEVRLLDVPHTFPSKRHPTQEEAYEDAARRVLWYLQCPGYEETFEPDTSYVKAVAQDIPEPSACWNKDDNLPEGEEKSLTEKNAFILRVQNRLQQVLLAKFWRAASLALLRPSKSLESQHGAKFGGLKVSFSSTRHRTVPMINRCFLGPWERGCAEHLSIEHKADFRLSAAEQGSRMLPDHYLTTVYIRCWDEVSTSEQQVMHFGCAAAIRLIAGEANIGQEQVSGTAKGLCMEKSARFAHFHRGAAGSVEHGHQCDVHSWSGNDHKIILRGLGVEPYSRSTPADARTGTHGTRIIGSVRDITHVLPALDRQDTYEGTARRTAYRCDLLEATLQSLPQPRSRGYTAEVLRLALNEVVKSVLFGALMAAAVGLRRADPCLGTGAADLRGRGREAELTALAAAAGRTPTALLCRLLHEAAAPHAPNLPTLPPPSQSSRMRPRKQAAKNCDAGVHADGGVSAPLAKGGGQRGRGAAAREAQDEEDEERTGLLRNAFRVGLEAIRDAATPAVSTGCMCNAAVSLCFIRFIVLCQSSFATRTQPITERSIRRFFARRAKDAPVELCPDRLIANVRRARKGAAPGPSGCTGGHLRVLLDDEECAQLLVAAAGKLASAQVPDTIIPAIRLGRMVVALADRPELAGLLPYVALLNGHLPPAGCEGIPACADAGTPDCGRIKDADTMRPSQEQTRLLKTNETAISFKCENPKKPGSKAWERYEKYKAAETVGSAVALGAQWQDLSADFDKEFLRFKDAEMPAAAKRAVTVGPLAMMMQPQVPIHTASSQVEMSAATMQTLRTMMREELHELERSMRFDASLSKMHSELIAERTARVQLEEKVARLENARQTSPDMNESDNSIAVIGGFGEKEAGEAETLIKDALADIDGLSDVYTKPVSSRERRRSKVASKIKKFAIELDGIAPRAVMVNYKTYKVSIRVGQKLVHAAHVEEDGIVQWASGDCPVSSQVQMAVDDFVADFE</sequence>
<keyword evidence="2" id="KW-0812">Transmembrane</keyword>
<gene>
    <name evidence="4" type="ORF">SNAT2548_LOCUS12525</name>
</gene>
<feature type="region of interest" description="Disordered" evidence="1">
    <location>
        <begin position="783"/>
        <end position="806"/>
    </location>
</feature>
<feature type="chain" id="PRO_5032502189" evidence="3">
    <location>
        <begin position="26"/>
        <end position="1918"/>
    </location>
</feature>
<keyword evidence="5" id="KW-1185">Reference proteome</keyword>
<dbReference type="EMBL" id="CAJNDS010001213">
    <property type="protein sequence ID" value="CAE7251923.1"/>
    <property type="molecule type" value="Genomic_DNA"/>
</dbReference>
<keyword evidence="2" id="KW-1133">Transmembrane helix</keyword>
<feature type="transmembrane region" description="Helical" evidence="2">
    <location>
        <begin position="561"/>
        <end position="579"/>
    </location>
</feature>
<name>A0A812M4A5_9DINO</name>
<keyword evidence="2" id="KW-0472">Membrane</keyword>
<dbReference type="OrthoDB" id="439032at2759"/>
<evidence type="ECO:0000256" key="3">
    <source>
        <dbReference type="SAM" id="SignalP"/>
    </source>
</evidence>
<feature type="transmembrane region" description="Helical" evidence="2">
    <location>
        <begin position="212"/>
        <end position="235"/>
    </location>
</feature>
<proteinExistence type="predicted"/>
<evidence type="ECO:0000256" key="1">
    <source>
        <dbReference type="SAM" id="MobiDB-lite"/>
    </source>
</evidence>
<evidence type="ECO:0000313" key="4">
    <source>
        <dbReference type="EMBL" id="CAE7251923.1"/>
    </source>
</evidence>
<evidence type="ECO:0000313" key="5">
    <source>
        <dbReference type="Proteomes" id="UP000604046"/>
    </source>
</evidence>
<dbReference type="Gene3D" id="1.20.120.1740">
    <property type="entry name" value="Sodium ion translocating NADH-quinone reductase subunit C-like"/>
    <property type="match status" value="3"/>
</dbReference>
<protein>
    <submittedName>
        <fullName evidence="4">Uncharacterized protein</fullName>
    </submittedName>
</protein>
<feature type="signal peptide" evidence="3">
    <location>
        <begin position="1"/>
        <end position="25"/>
    </location>
</feature>
<keyword evidence="3" id="KW-0732">Signal</keyword>